<feature type="transmembrane region" description="Helical" evidence="1">
    <location>
        <begin position="7"/>
        <end position="26"/>
    </location>
</feature>
<proteinExistence type="predicted"/>
<gene>
    <name evidence="2" type="ordered locus">Arnit_0706</name>
</gene>
<keyword evidence="3" id="KW-1185">Reference proteome</keyword>
<accession>D5V2D8</accession>
<evidence type="ECO:0000256" key="1">
    <source>
        <dbReference type="SAM" id="Phobius"/>
    </source>
</evidence>
<protein>
    <submittedName>
        <fullName evidence="2">Uncharacterized protein</fullName>
    </submittedName>
</protein>
<dbReference type="Proteomes" id="UP000000939">
    <property type="component" value="Chromosome"/>
</dbReference>
<dbReference type="KEGG" id="ant:Arnit_0706"/>
<evidence type="ECO:0000313" key="3">
    <source>
        <dbReference type="Proteomes" id="UP000000939"/>
    </source>
</evidence>
<dbReference type="RefSeq" id="WP_013134516.1">
    <property type="nucleotide sequence ID" value="NC_014166.1"/>
</dbReference>
<dbReference type="EMBL" id="CP001999">
    <property type="protein sequence ID" value="ADG92371.1"/>
    <property type="molecule type" value="Genomic_DNA"/>
</dbReference>
<dbReference type="STRING" id="572480.Arnit_0706"/>
<sequence precursor="true">MGLKKYIAFSLLLIIAVYIFVFSIQTGNFTVSILDYSLALPIAVWVVLPLVILFLVTILHIVFYGFKNYLQASAIKKDEENIIEFFKDLLLGNNSNKKFKQKALKELADILVQMKLSPKVENFESSNSDIKSIVNNMIKINSGEYVSDKSFKFNKNGQVSQKNILNKVNSDLDYAIDVLKKSKDFSDKIVKAAFLNVVENKSMTTIKKLLDGLKLDKEMVLELMKKDSDNSEFALEHDAIIKYTKEVEFDKEDYLTFAKLYKKSVQPDELIKMFETISNDNELAMDAYLVVLFEYEMIDKAREILNGYKKEEYQSFRALLDLKDSGKYYTLENLCYNK</sequence>
<evidence type="ECO:0000313" key="2">
    <source>
        <dbReference type="EMBL" id="ADG92371.1"/>
    </source>
</evidence>
<keyword evidence="1" id="KW-1133">Transmembrane helix</keyword>
<dbReference type="eggNOG" id="ENOG502ZZ9C">
    <property type="taxonomic scope" value="Bacteria"/>
</dbReference>
<keyword evidence="1" id="KW-0472">Membrane</keyword>
<dbReference type="AlphaFoldDB" id="D5V2D8"/>
<organism evidence="2 3">
    <name type="scientific">Arcobacter nitrofigilis (strain ATCC 33309 / DSM 7299 / CCUG 15893 / LMG 7604 / NCTC 12251 / CI)</name>
    <name type="common">Campylobacter nitrofigilis</name>
    <dbReference type="NCBI Taxonomy" id="572480"/>
    <lineage>
        <taxon>Bacteria</taxon>
        <taxon>Pseudomonadati</taxon>
        <taxon>Campylobacterota</taxon>
        <taxon>Epsilonproteobacteria</taxon>
        <taxon>Campylobacterales</taxon>
        <taxon>Arcobacteraceae</taxon>
        <taxon>Arcobacter</taxon>
    </lineage>
</organism>
<dbReference type="HOGENOM" id="CLU_053501_0_0_7"/>
<keyword evidence="1" id="KW-0812">Transmembrane</keyword>
<dbReference type="OrthoDB" id="5338103at2"/>
<reference evidence="2 3" key="1">
    <citation type="journal article" date="2010" name="Stand. Genomic Sci.">
        <title>Complete genome sequence of Arcobacter nitrofigilis type strain (CI).</title>
        <authorList>
            <person name="Pati A."/>
            <person name="Gronow S."/>
            <person name="Lapidus A."/>
            <person name="Copeland A."/>
            <person name="Glavina Del Rio T."/>
            <person name="Nolan M."/>
            <person name="Lucas S."/>
            <person name="Tice H."/>
            <person name="Cheng J.F."/>
            <person name="Han C."/>
            <person name="Chertkov O."/>
            <person name="Bruce D."/>
            <person name="Tapia R."/>
            <person name="Goodwin L."/>
            <person name="Pitluck S."/>
            <person name="Liolios K."/>
            <person name="Ivanova N."/>
            <person name="Mavromatis K."/>
            <person name="Chen A."/>
            <person name="Palaniappan K."/>
            <person name="Land M."/>
            <person name="Hauser L."/>
            <person name="Chang Y.J."/>
            <person name="Jeffries C.D."/>
            <person name="Detter J.C."/>
            <person name="Rohde M."/>
            <person name="Goker M."/>
            <person name="Bristow J."/>
            <person name="Eisen J.A."/>
            <person name="Markowitz V."/>
            <person name="Hugenholtz P."/>
            <person name="Klenk H.P."/>
            <person name="Kyrpides N.C."/>
        </authorList>
    </citation>
    <scope>NUCLEOTIDE SEQUENCE [LARGE SCALE GENOMIC DNA]</scope>
    <source>
        <strain evidence="3">ATCC 33309 / DSM 7299 / CCUG 15893 / LMG 7604 / NCTC 12251 / CI</strain>
    </source>
</reference>
<feature type="transmembrane region" description="Helical" evidence="1">
    <location>
        <begin position="38"/>
        <end position="66"/>
    </location>
</feature>
<name>D5V2D8_ARCNC</name>